<dbReference type="Proteomes" id="UP000264006">
    <property type="component" value="Chromosome"/>
</dbReference>
<keyword evidence="2" id="KW-1133">Transmembrane helix</keyword>
<name>A0A346XXY2_9ACTN</name>
<keyword evidence="2" id="KW-0472">Membrane</keyword>
<proteinExistence type="predicted"/>
<gene>
    <name evidence="3" type="ORF">DVS28_a2398</name>
</gene>
<feature type="region of interest" description="Disordered" evidence="1">
    <location>
        <begin position="285"/>
        <end position="334"/>
    </location>
</feature>
<protein>
    <submittedName>
        <fullName evidence="3">Uncharacterized protein</fullName>
    </submittedName>
</protein>
<organism evidence="3 4">
    <name type="scientific">Euzebya pacifica</name>
    <dbReference type="NCBI Taxonomy" id="1608957"/>
    <lineage>
        <taxon>Bacteria</taxon>
        <taxon>Bacillati</taxon>
        <taxon>Actinomycetota</taxon>
        <taxon>Nitriliruptoria</taxon>
        <taxon>Euzebyales</taxon>
    </lineage>
</organism>
<keyword evidence="2" id="KW-0812">Transmembrane</keyword>
<accession>A0A346XXY2</accession>
<evidence type="ECO:0000313" key="3">
    <source>
        <dbReference type="EMBL" id="AXV07079.1"/>
    </source>
</evidence>
<sequence>MAFPDRRLLTTRPTGVGWSVLALATVLYFAGSNIGSGWLVLLAATLAAGVAVDVAGARRLQQATGCVVSGDGTGTIEAPPVVTIQVTRPQHPGSTLLAIPSLGLRTVLGEAGTSTVRAPVRRSVGPLDTVDVVLRTVGSLTLAAAVRRSGHEVRCTVVPSVHPAAERLARIVGGHGPQERHRVGRDEVTGLREHAAGDGSRLVHWRASARRGQLLVRDTSGSTGPHVRIELARDHGWTPPQMVLATTVVTALATAAGADSGATLVLQGHPVEWTATMAEQLARQHPLGGSPVGPPSPDPGGPRGSRDARTDGPGVVVRPDRDDPTAIVVSTPSDATTLQSLEEVRGWLAGA</sequence>
<dbReference type="PANTHER" id="PTHR34351:SF1">
    <property type="entry name" value="SLR1927 PROTEIN"/>
    <property type="match status" value="1"/>
</dbReference>
<reference evidence="3 4" key="1">
    <citation type="submission" date="2018-09" db="EMBL/GenBank/DDBJ databases">
        <title>Complete genome sequence of Euzebya sp. DY32-46 isolated from seawater of Pacific Ocean.</title>
        <authorList>
            <person name="Xu L."/>
            <person name="Wu Y.-H."/>
            <person name="Xu X.-W."/>
        </authorList>
    </citation>
    <scope>NUCLEOTIDE SEQUENCE [LARGE SCALE GENOMIC DNA]</scope>
    <source>
        <strain evidence="3 4">DY32-46</strain>
    </source>
</reference>
<dbReference type="AlphaFoldDB" id="A0A346XXY2"/>
<dbReference type="PANTHER" id="PTHR34351">
    <property type="entry name" value="SLR1927 PROTEIN-RELATED"/>
    <property type="match status" value="1"/>
</dbReference>
<evidence type="ECO:0000313" key="4">
    <source>
        <dbReference type="Proteomes" id="UP000264006"/>
    </source>
</evidence>
<keyword evidence="4" id="KW-1185">Reference proteome</keyword>
<evidence type="ECO:0000256" key="1">
    <source>
        <dbReference type="SAM" id="MobiDB-lite"/>
    </source>
</evidence>
<feature type="transmembrane region" description="Helical" evidence="2">
    <location>
        <begin position="12"/>
        <end position="31"/>
    </location>
</feature>
<dbReference type="EMBL" id="CP031165">
    <property type="protein sequence ID" value="AXV07079.1"/>
    <property type="molecule type" value="Genomic_DNA"/>
</dbReference>
<dbReference type="KEGG" id="euz:DVS28_a2398"/>
<dbReference type="RefSeq" id="WP_164710419.1">
    <property type="nucleotide sequence ID" value="NZ_CP031165.1"/>
</dbReference>
<evidence type="ECO:0000256" key="2">
    <source>
        <dbReference type="SAM" id="Phobius"/>
    </source>
</evidence>